<dbReference type="EMBL" id="HG994592">
    <property type="protein sequence ID" value="CAF2822328.1"/>
    <property type="molecule type" value="Genomic_DNA"/>
</dbReference>
<sequence length="235" mass="27083">MGALKVQDEKKGIKIKIMGTYRDPTKMDQNTPSSNPLNSRIHHHHHNKDTIEISEHLLMNIVSVTGVVLENNTNCSSVHVGDSCLFTLLKILDFQNIHPWRSQLRLVDFKKLLRAYEMQEYFPDVQVIQWNDDAYEEILIDRTHEAVKGPADVVVNCQTNIRHLNRLFKVCKTDGDIIVGSSLSAFAQKKIFKESRKIVYCNQTENEMDPENVYLQSERICDLVSNMKLESSRVI</sequence>
<reference evidence="1" key="1">
    <citation type="submission" date="2021-02" db="EMBL/GenBank/DDBJ databases">
        <authorList>
            <person name="Bekaert M."/>
        </authorList>
    </citation>
    <scope>NUCLEOTIDE SEQUENCE</scope>
    <source>
        <strain evidence="1">IoA-00</strain>
    </source>
</reference>
<protein>
    <submittedName>
        <fullName evidence="1">(salmon louse) hypothetical protein</fullName>
    </submittedName>
</protein>
<keyword evidence="2" id="KW-1185">Reference proteome</keyword>
<accession>A0A7R8CH76</accession>
<dbReference type="Proteomes" id="UP000675881">
    <property type="component" value="Chromosome 13"/>
</dbReference>
<proteinExistence type="predicted"/>
<evidence type="ECO:0000313" key="1">
    <source>
        <dbReference type="EMBL" id="CAF2822328.1"/>
    </source>
</evidence>
<dbReference type="AlphaFoldDB" id="A0A7R8CH76"/>
<organism evidence="1 2">
    <name type="scientific">Lepeophtheirus salmonis</name>
    <name type="common">Salmon louse</name>
    <name type="synonym">Caligus salmonis</name>
    <dbReference type="NCBI Taxonomy" id="72036"/>
    <lineage>
        <taxon>Eukaryota</taxon>
        <taxon>Metazoa</taxon>
        <taxon>Ecdysozoa</taxon>
        <taxon>Arthropoda</taxon>
        <taxon>Crustacea</taxon>
        <taxon>Multicrustacea</taxon>
        <taxon>Hexanauplia</taxon>
        <taxon>Copepoda</taxon>
        <taxon>Siphonostomatoida</taxon>
        <taxon>Caligidae</taxon>
        <taxon>Lepeophtheirus</taxon>
    </lineage>
</organism>
<dbReference type="OrthoDB" id="1879366at2759"/>
<gene>
    <name evidence="1" type="ORF">LSAA_3907</name>
</gene>
<evidence type="ECO:0000313" key="2">
    <source>
        <dbReference type="Proteomes" id="UP000675881"/>
    </source>
</evidence>
<name>A0A7R8CH76_LEPSM</name>